<evidence type="ECO:0000313" key="1">
    <source>
        <dbReference type="EMBL" id="KAH3883013.1"/>
    </source>
</evidence>
<reference evidence="1" key="2">
    <citation type="submission" date="2020-11" db="EMBL/GenBank/DDBJ databases">
        <authorList>
            <person name="McCartney M.A."/>
            <person name="Auch B."/>
            <person name="Kono T."/>
            <person name="Mallez S."/>
            <person name="Becker A."/>
            <person name="Gohl D.M."/>
            <person name="Silverstein K.A.T."/>
            <person name="Koren S."/>
            <person name="Bechman K.B."/>
            <person name="Herman A."/>
            <person name="Abrahante J.E."/>
            <person name="Garbe J."/>
        </authorList>
    </citation>
    <scope>NUCLEOTIDE SEQUENCE</scope>
    <source>
        <strain evidence="1">Duluth1</strain>
        <tissue evidence="1">Whole animal</tissue>
    </source>
</reference>
<keyword evidence="2" id="KW-1185">Reference proteome</keyword>
<dbReference type="Proteomes" id="UP000828390">
    <property type="component" value="Unassembled WGS sequence"/>
</dbReference>
<dbReference type="AlphaFoldDB" id="A0A9D4MV98"/>
<sequence>MDIILKSLERYRPLFHNRQEAPDTGLSVARPDDCLLVAAIDFGMTYSGWGFSFNYEFQTDPTKISTLNWSDGKTISPKG</sequence>
<reference evidence="1" key="1">
    <citation type="journal article" date="2019" name="bioRxiv">
        <title>The Genome of the Zebra Mussel, Dreissena polymorpha: A Resource for Invasive Species Research.</title>
        <authorList>
            <person name="McCartney M.A."/>
            <person name="Auch B."/>
            <person name="Kono T."/>
            <person name="Mallez S."/>
            <person name="Zhang Y."/>
            <person name="Obille A."/>
            <person name="Becker A."/>
            <person name="Abrahante J.E."/>
            <person name="Garbe J."/>
            <person name="Badalamenti J.P."/>
            <person name="Herman A."/>
            <person name="Mangelson H."/>
            <person name="Liachko I."/>
            <person name="Sullivan S."/>
            <person name="Sone E.D."/>
            <person name="Koren S."/>
            <person name="Silverstein K.A.T."/>
            <person name="Beckman K.B."/>
            <person name="Gohl D.M."/>
        </authorList>
    </citation>
    <scope>NUCLEOTIDE SEQUENCE</scope>
    <source>
        <strain evidence="1">Duluth1</strain>
        <tissue evidence="1">Whole animal</tissue>
    </source>
</reference>
<name>A0A9D4MV98_DREPO</name>
<comment type="caution">
    <text evidence="1">The sequence shown here is derived from an EMBL/GenBank/DDBJ whole genome shotgun (WGS) entry which is preliminary data.</text>
</comment>
<gene>
    <name evidence="1" type="ORF">DPMN_006961</name>
</gene>
<dbReference type="EMBL" id="JAIWYP010000001">
    <property type="protein sequence ID" value="KAH3883013.1"/>
    <property type="molecule type" value="Genomic_DNA"/>
</dbReference>
<evidence type="ECO:0000313" key="2">
    <source>
        <dbReference type="Proteomes" id="UP000828390"/>
    </source>
</evidence>
<organism evidence="1 2">
    <name type="scientific">Dreissena polymorpha</name>
    <name type="common">Zebra mussel</name>
    <name type="synonym">Mytilus polymorpha</name>
    <dbReference type="NCBI Taxonomy" id="45954"/>
    <lineage>
        <taxon>Eukaryota</taxon>
        <taxon>Metazoa</taxon>
        <taxon>Spiralia</taxon>
        <taxon>Lophotrochozoa</taxon>
        <taxon>Mollusca</taxon>
        <taxon>Bivalvia</taxon>
        <taxon>Autobranchia</taxon>
        <taxon>Heteroconchia</taxon>
        <taxon>Euheterodonta</taxon>
        <taxon>Imparidentia</taxon>
        <taxon>Neoheterodontei</taxon>
        <taxon>Myida</taxon>
        <taxon>Dreissenoidea</taxon>
        <taxon>Dreissenidae</taxon>
        <taxon>Dreissena</taxon>
    </lineage>
</organism>
<protein>
    <submittedName>
        <fullName evidence="1">Uncharacterized protein</fullName>
    </submittedName>
</protein>
<proteinExistence type="predicted"/>
<accession>A0A9D4MV98</accession>